<evidence type="ECO:0000256" key="1">
    <source>
        <dbReference type="SAM" id="Coils"/>
    </source>
</evidence>
<proteinExistence type="predicted"/>
<sequence length="83" mass="9470">MSNKISDTSGELERVQIMLQELTAESSKLKEQLTGKEGELLLLTEKESKLQVQIKELEATVVTLELELESVRARKDRDCKQDH</sequence>
<keyword evidence="3" id="KW-1185">Reference proteome</keyword>
<dbReference type="Proteomes" id="UP000489600">
    <property type="component" value="Unassembled WGS sequence"/>
</dbReference>
<evidence type="ECO:0000313" key="3">
    <source>
        <dbReference type="Proteomes" id="UP000489600"/>
    </source>
</evidence>
<accession>A0A565CAG3</accession>
<reference evidence="2" key="1">
    <citation type="submission" date="2019-07" db="EMBL/GenBank/DDBJ databases">
        <authorList>
            <person name="Dittberner H."/>
        </authorList>
    </citation>
    <scope>NUCLEOTIDE SEQUENCE [LARGE SCALE GENOMIC DNA]</scope>
</reference>
<protein>
    <submittedName>
        <fullName evidence="2">Uncharacterized protein</fullName>
    </submittedName>
</protein>
<dbReference type="AlphaFoldDB" id="A0A565CAG3"/>
<name>A0A565CAG3_9BRAS</name>
<feature type="coiled-coil region" evidence="1">
    <location>
        <begin position="5"/>
        <end position="74"/>
    </location>
</feature>
<evidence type="ECO:0000313" key="2">
    <source>
        <dbReference type="EMBL" id="VVB10669.1"/>
    </source>
</evidence>
<comment type="caution">
    <text evidence="2">The sequence shown here is derived from an EMBL/GenBank/DDBJ whole genome shotgun (WGS) entry which is preliminary data.</text>
</comment>
<keyword evidence="1" id="KW-0175">Coiled coil</keyword>
<dbReference type="EMBL" id="CABITT030000007">
    <property type="protein sequence ID" value="VVB10669.1"/>
    <property type="molecule type" value="Genomic_DNA"/>
</dbReference>
<organism evidence="2 3">
    <name type="scientific">Arabis nemorensis</name>
    <dbReference type="NCBI Taxonomy" id="586526"/>
    <lineage>
        <taxon>Eukaryota</taxon>
        <taxon>Viridiplantae</taxon>
        <taxon>Streptophyta</taxon>
        <taxon>Embryophyta</taxon>
        <taxon>Tracheophyta</taxon>
        <taxon>Spermatophyta</taxon>
        <taxon>Magnoliopsida</taxon>
        <taxon>eudicotyledons</taxon>
        <taxon>Gunneridae</taxon>
        <taxon>Pentapetalae</taxon>
        <taxon>rosids</taxon>
        <taxon>malvids</taxon>
        <taxon>Brassicales</taxon>
        <taxon>Brassicaceae</taxon>
        <taxon>Arabideae</taxon>
        <taxon>Arabis</taxon>
    </lineage>
</organism>
<gene>
    <name evidence="2" type="ORF">ANE_LOCUS21113</name>
</gene>